<name>A0A7S1TGH1_9RHOD</name>
<sequence>MSDDAELSAWRARRMAELQGGGRGSTLPGRSAPGGAGDAERAAAAEEQRRVMLKQVLSPAAWERLANVRLVKPDVARRLEDSVLAAAQQGGLTAPLTEDQLKDMLNRFHSMNQRTTKVTIARRGPAFDDDDDNDNIDRSEDLI</sequence>
<dbReference type="PIRSF" id="PIRSF015730">
    <property type="entry name" value="TFAR19"/>
    <property type="match status" value="1"/>
</dbReference>
<dbReference type="SUPFAM" id="SSF46950">
    <property type="entry name" value="Double-stranded DNA-binding domain"/>
    <property type="match status" value="1"/>
</dbReference>
<dbReference type="GO" id="GO:0005829">
    <property type="term" value="C:cytosol"/>
    <property type="evidence" value="ECO:0007669"/>
    <property type="project" value="TreeGrafter"/>
</dbReference>
<evidence type="ECO:0000256" key="2">
    <source>
        <dbReference type="SAM" id="MobiDB-lite"/>
    </source>
</evidence>
<dbReference type="PANTHER" id="PTHR10840:SF0">
    <property type="entry name" value="PROGRAMMED CELL DEATH PROTEIN 5"/>
    <property type="match status" value="1"/>
</dbReference>
<dbReference type="InterPro" id="IPR036883">
    <property type="entry name" value="PDCD5-like_sf"/>
</dbReference>
<dbReference type="Gene3D" id="1.10.8.140">
    <property type="entry name" value="PDCD5-like"/>
    <property type="match status" value="1"/>
</dbReference>
<accession>A0A7S1TGH1</accession>
<dbReference type="EMBL" id="HBGH01014661">
    <property type="protein sequence ID" value="CAD9236046.1"/>
    <property type="molecule type" value="Transcribed_RNA"/>
</dbReference>
<feature type="region of interest" description="Disordered" evidence="2">
    <location>
        <begin position="121"/>
        <end position="143"/>
    </location>
</feature>
<proteinExistence type="inferred from homology"/>
<organism evidence="3">
    <name type="scientific">Compsopogon caeruleus</name>
    <dbReference type="NCBI Taxonomy" id="31354"/>
    <lineage>
        <taxon>Eukaryota</taxon>
        <taxon>Rhodophyta</taxon>
        <taxon>Compsopogonophyceae</taxon>
        <taxon>Compsopogonales</taxon>
        <taxon>Compsopogonaceae</taxon>
        <taxon>Compsopogon</taxon>
    </lineage>
</organism>
<evidence type="ECO:0000256" key="1">
    <source>
        <dbReference type="ARBA" id="ARBA00010490"/>
    </source>
</evidence>
<gene>
    <name evidence="3" type="ORF">CCAE0312_LOCUS8138</name>
</gene>
<dbReference type="GO" id="GO:0003677">
    <property type="term" value="F:DNA binding"/>
    <property type="evidence" value="ECO:0007669"/>
    <property type="project" value="InterPro"/>
</dbReference>
<dbReference type="PANTHER" id="PTHR10840">
    <property type="entry name" value="PROGRAMMED CELL DEATH PROTEIN 5"/>
    <property type="match status" value="1"/>
</dbReference>
<comment type="similarity">
    <text evidence="1">Belongs to the PDCD5 family.</text>
</comment>
<protein>
    <recommendedName>
        <fullName evidence="4">DNA-binding TFAR19-related protein</fullName>
    </recommendedName>
</protein>
<evidence type="ECO:0008006" key="4">
    <source>
        <dbReference type="Google" id="ProtNLM"/>
    </source>
</evidence>
<reference evidence="3" key="1">
    <citation type="submission" date="2021-01" db="EMBL/GenBank/DDBJ databases">
        <authorList>
            <person name="Corre E."/>
            <person name="Pelletier E."/>
            <person name="Niang G."/>
            <person name="Scheremetjew M."/>
            <person name="Finn R."/>
            <person name="Kale V."/>
            <person name="Holt S."/>
            <person name="Cochrane G."/>
            <person name="Meng A."/>
            <person name="Brown T."/>
            <person name="Cohen L."/>
        </authorList>
    </citation>
    <scope>NUCLEOTIDE SEQUENCE</scope>
    <source>
        <strain evidence="3">SAG 36.94</strain>
    </source>
</reference>
<dbReference type="AlphaFoldDB" id="A0A7S1TGH1"/>
<dbReference type="GO" id="GO:0005634">
    <property type="term" value="C:nucleus"/>
    <property type="evidence" value="ECO:0007669"/>
    <property type="project" value="TreeGrafter"/>
</dbReference>
<dbReference type="Pfam" id="PF01984">
    <property type="entry name" value="dsDNA_bind"/>
    <property type="match status" value="1"/>
</dbReference>
<feature type="region of interest" description="Disordered" evidence="2">
    <location>
        <begin position="17"/>
        <end position="46"/>
    </location>
</feature>
<dbReference type="InterPro" id="IPR002836">
    <property type="entry name" value="PDCD5-like"/>
</dbReference>
<evidence type="ECO:0000313" key="3">
    <source>
        <dbReference type="EMBL" id="CAD9236046.1"/>
    </source>
</evidence>